<reference evidence="1" key="1">
    <citation type="submission" date="2016-10" db="EMBL/GenBank/DDBJ databases">
        <title>Sequence of Gallionella enrichment culture.</title>
        <authorList>
            <person name="Poehlein A."/>
            <person name="Muehling M."/>
            <person name="Daniel R."/>
        </authorList>
    </citation>
    <scope>NUCLEOTIDE SEQUENCE</scope>
</reference>
<sequence>MTKPTDSPTNVSQLLDAVDLRADSSAARYVKHETVQVRFAIAPGEILSREGPNHYAAGDALITGSTGDRWSVSRDRFDARYQPVAPGIHGQDGAYVNQPLSVLARQMQTAFCIARSAGGDLLRGEAGDWLLQYVPGDYGVVENARFARVYRRVDAGRDCG</sequence>
<accession>A0A1J5PFC0</accession>
<name>A0A1J5PFC0_9ZZZZ</name>
<dbReference type="Pfam" id="PF14083">
    <property type="entry name" value="PGDYG"/>
    <property type="match status" value="1"/>
</dbReference>
<evidence type="ECO:0008006" key="2">
    <source>
        <dbReference type="Google" id="ProtNLM"/>
    </source>
</evidence>
<gene>
    <name evidence="1" type="ORF">GALL_519080</name>
</gene>
<comment type="caution">
    <text evidence="1">The sequence shown here is derived from an EMBL/GenBank/DDBJ whole genome shotgun (WGS) entry which is preliminary data.</text>
</comment>
<dbReference type="AlphaFoldDB" id="A0A1J5PFC0"/>
<organism evidence="1">
    <name type="scientific">mine drainage metagenome</name>
    <dbReference type="NCBI Taxonomy" id="410659"/>
    <lineage>
        <taxon>unclassified sequences</taxon>
        <taxon>metagenomes</taxon>
        <taxon>ecological metagenomes</taxon>
    </lineage>
</organism>
<dbReference type="EMBL" id="MLJW01006546">
    <property type="protein sequence ID" value="OIQ66519.1"/>
    <property type="molecule type" value="Genomic_DNA"/>
</dbReference>
<evidence type="ECO:0000313" key="1">
    <source>
        <dbReference type="EMBL" id="OIQ66519.1"/>
    </source>
</evidence>
<protein>
    <recommendedName>
        <fullName evidence="2">PGDYG protein</fullName>
    </recommendedName>
</protein>
<proteinExistence type="predicted"/>
<dbReference type="InterPro" id="IPR025688">
    <property type="entry name" value="PGDYG_prot"/>
</dbReference>